<name>A0A844KCJ1_9FIRM</name>
<feature type="chain" id="PRO_5032495590" description="Cohesin domain-containing protein" evidence="3">
    <location>
        <begin position="27"/>
        <end position="486"/>
    </location>
</feature>
<organism evidence="4 5">
    <name type="scientific">Mediterraneibacter faecis</name>
    <dbReference type="NCBI Taxonomy" id="592978"/>
    <lineage>
        <taxon>Bacteria</taxon>
        <taxon>Bacillati</taxon>
        <taxon>Bacillota</taxon>
        <taxon>Clostridia</taxon>
        <taxon>Lachnospirales</taxon>
        <taxon>Lachnospiraceae</taxon>
        <taxon>Mediterraneibacter</taxon>
    </lineage>
</organism>
<dbReference type="RefSeq" id="WP_155203918.1">
    <property type="nucleotide sequence ID" value="NZ_WNAF01000002.1"/>
</dbReference>
<keyword evidence="2" id="KW-0812">Transmembrane</keyword>
<gene>
    <name evidence="4" type="ORF">GMD21_05910</name>
</gene>
<sequence>MKAKKLAAVALSLCLTVPMFSTIVSAADGSLMFSDPQTKVGEEVSVDLVVRSGDSAVGDADITMSYDTSALQFESGEGVTADSDGKLTYSGSGDGTATELRTTMTFKALKMGDTTITVDSSKAYLYSDETLTLDQGSSAIKIEQADDGSTEVEETGSTATTGTATDITVSVNGTDYNFSEGFATSAIPVGYSETTKTFNGEEHKFVANEAGVTLGYLVDASGEGKFFLYNEDDSTFVPYTELKISDTTSIILLTDNGGAKLPNSYQEGELTVADQTYPYWANPENDRYDLLYAVNTRTGEKGFYQYDSQDGTYQSVDVQTTDSTKKEAKGIVGKLESLVKEHPIVLLAGGALIVVVLLVLMIMFAVKLVHRNQELDDLYDEYDIPFEDEDEEDDEPVAAKKSDRKAFGRKKVKDDDYDDGYDDDFNDDYDAFDDEYADYDFDDDYDDDYDDEYDAPTENTRNLGRSAKKSKKGRKSDDYDVDFIDL</sequence>
<evidence type="ECO:0000313" key="5">
    <source>
        <dbReference type="Proteomes" id="UP000448177"/>
    </source>
</evidence>
<evidence type="ECO:0000256" key="1">
    <source>
        <dbReference type="SAM" id="MobiDB-lite"/>
    </source>
</evidence>
<feature type="transmembrane region" description="Helical" evidence="2">
    <location>
        <begin position="344"/>
        <end position="366"/>
    </location>
</feature>
<dbReference type="EMBL" id="WNAF01000002">
    <property type="protein sequence ID" value="MTR76216.1"/>
    <property type="molecule type" value="Genomic_DNA"/>
</dbReference>
<evidence type="ECO:0000256" key="2">
    <source>
        <dbReference type="SAM" id="Phobius"/>
    </source>
</evidence>
<keyword evidence="2" id="KW-0472">Membrane</keyword>
<feature type="compositionally biased region" description="Acidic residues" evidence="1">
    <location>
        <begin position="415"/>
        <end position="455"/>
    </location>
</feature>
<protein>
    <recommendedName>
        <fullName evidence="6">Cohesin domain-containing protein</fullName>
    </recommendedName>
</protein>
<feature type="signal peptide" evidence="3">
    <location>
        <begin position="1"/>
        <end position="26"/>
    </location>
</feature>
<keyword evidence="2" id="KW-1133">Transmembrane helix</keyword>
<dbReference type="InterPro" id="IPR008965">
    <property type="entry name" value="CBM2/CBM3_carb-bd_dom_sf"/>
</dbReference>
<reference evidence="4 5" key="1">
    <citation type="journal article" date="2019" name="Nat. Med.">
        <title>A library of human gut bacterial isolates paired with longitudinal multiomics data enables mechanistic microbiome research.</title>
        <authorList>
            <person name="Poyet M."/>
            <person name="Groussin M."/>
            <person name="Gibbons S.M."/>
            <person name="Avila-Pacheco J."/>
            <person name="Jiang X."/>
            <person name="Kearney S.M."/>
            <person name="Perrotta A.R."/>
            <person name="Berdy B."/>
            <person name="Zhao S."/>
            <person name="Lieberman T.D."/>
            <person name="Swanson P.K."/>
            <person name="Smith M."/>
            <person name="Roesemann S."/>
            <person name="Alexander J.E."/>
            <person name="Rich S.A."/>
            <person name="Livny J."/>
            <person name="Vlamakis H."/>
            <person name="Clish C."/>
            <person name="Bullock K."/>
            <person name="Deik A."/>
            <person name="Scott J."/>
            <person name="Pierce K.A."/>
            <person name="Xavier R.J."/>
            <person name="Alm E.J."/>
        </authorList>
    </citation>
    <scope>NUCLEOTIDE SEQUENCE [LARGE SCALE GENOMIC DNA]</scope>
    <source>
        <strain evidence="4 5">BIOML-A1</strain>
    </source>
</reference>
<dbReference type="AlphaFoldDB" id="A0A844KCJ1"/>
<keyword evidence="3" id="KW-0732">Signal</keyword>
<dbReference type="SUPFAM" id="SSF49384">
    <property type="entry name" value="Carbohydrate-binding domain"/>
    <property type="match status" value="1"/>
</dbReference>
<dbReference type="CDD" id="cd08547">
    <property type="entry name" value="Type_II_cohesin"/>
    <property type="match status" value="1"/>
</dbReference>
<feature type="region of interest" description="Disordered" evidence="1">
    <location>
        <begin position="408"/>
        <end position="486"/>
    </location>
</feature>
<proteinExistence type="predicted"/>
<dbReference type="Proteomes" id="UP000448177">
    <property type="component" value="Unassembled WGS sequence"/>
</dbReference>
<accession>A0A844KCJ1</accession>
<evidence type="ECO:0000313" key="4">
    <source>
        <dbReference type="EMBL" id="MTR76216.1"/>
    </source>
</evidence>
<evidence type="ECO:0008006" key="6">
    <source>
        <dbReference type="Google" id="ProtNLM"/>
    </source>
</evidence>
<keyword evidence="5" id="KW-1185">Reference proteome</keyword>
<evidence type="ECO:0000256" key="3">
    <source>
        <dbReference type="SAM" id="SignalP"/>
    </source>
</evidence>
<dbReference type="Gene3D" id="2.60.40.680">
    <property type="match status" value="1"/>
</dbReference>
<dbReference type="GO" id="GO:0030246">
    <property type="term" value="F:carbohydrate binding"/>
    <property type="evidence" value="ECO:0007669"/>
    <property type="project" value="InterPro"/>
</dbReference>
<comment type="caution">
    <text evidence="4">The sequence shown here is derived from an EMBL/GenBank/DDBJ whole genome shotgun (WGS) entry which is preliminary data.</text>
</comment>